<evidence type="ECO:0000313" key="2">
    <source>
        <dbReference type="EMBL" id="OHU22704.1"/>
    </source>
</evidence>
<dbReference type="OrthoDB" id="3456672at2"/>
<dbReference type="Pfam" id="PF09995">
    <property type="entry name" value="MPAB_Lcp_cat"/>
    <property type="match status" value="1"/>
</dbReference>
<accession>A0A1S1L758</accession>
<dbReference type="Proteomes" id="UP000179616">
    <property type="component" value="Unassembled WGS sequence"/>
</dbReference>
<dbReference type="InterPro" id="IPR018713">
    <property type="entry name" value="MPAB/Lcp_cat_dom"/>
</dbReference>
<gene>
    <name evidence="2" type="ORF">BKG76_11300</name>
</gene>
<dbReference type="PANTHER" id="PTHR36151">
    <property type="entry name" value="BLR2777 PROTEIN"/>
    <property type="match status" value="1"/>
</dbReference>
<dbReference type="PANTHER" id="PTHR36151:SF3">
    <property type="entry name" value="ER-BOUND OXYGENASE MPAB_MPAB'_RUBBER OXYGENASE CATALYTIC DOMAIN-CONTAINING PROTEIN"/>
    <property type="match status" value="1"/>
</dbReference>
<evidence type="ECO:0000313" key="3">
    <source>
        <dbReference type="Proteomes" id="UP000179616"/>
    </source>
</evidence>
<dbReference type="GO" id="GO:0016491">
    <property type="term" value="F:oxidoreductase activity"/>
    <property type="evidence" value="ECO:0007669"/>
    <property type="project" value="InterPro"/>
</dbReference>
<reference evidence="2 3" key="1">
    <citation type="submission" date="2016-10" db="EMBL/GenBank/DDBJ databases">
        <title>Evaluation of Human, Veterinary and Environmental Mycobacterium chelonae Isolates by Core Genome Phylogenomic Analysis, Targeted Gene Comparison, and Anti-microbial Susceptibility Patterns: A Tale of Mistaken Identities.</title>
        <authorList>
            <person name="Fogelson S.B."/>
            <person name="Camus A.C."/>
            <person name="Lorenz W."/>
            <person name="Vasireddy R."/>
            <person name="Vasireddy S."/>
            <person name="Smith T."/>
            <person name="Brown-Elliott B.A."/>
            <person name="Wallace R.J.Jr."/>
            <person name="Hasan N.A."/>
            <person name="Reischl U."/>
            <person name="Sanchez S."/>
        </authorList>
    </citation>
    <scope>NUCLEOTIDE SEQUENCE [LARGE SCALE GENOMIC DNA]</scope>
    <source>
        <strain evidence="2 3">1559</strain>
    </source>
</reference>
<dbReference type="STRING" id="948102.BKG76_11300"/>
<evidence type="ECO:0000259" key="1">
    <source>
        <dbReference type="Pfam" id="PF09995"/>
    </source>
</evidence>
<sequence length="261" mass="29587">MGATPRLGPVISSSTPLLDKYLGDRRFLLTLPRAVTLQVLHPAIAAALAQHVHNRLWDHKRRAVSQMIYMAYGKSDPSPVIRFGHEHVKGVTSTGRRYHALKPDIFFFQHATYVDTLVTAINTFSEPLTQYGHERLYDECCLWYARYGVSTRPMPATWADFTAYFTEACASQLALTEHCSQLLSQALRPSTWVPSRLPGLGVRGVQHPRACELLDIRQNSWERTAFAIYARAIRSQFAMTPHRARYVSQARRRSDLTSSKG</sequence>
<comment type="caution">
    <text evidence="2">The sequence shown here is derived from an EMBL/GenBank/DDBJ whole genome shotgun (WGS) entry which is preliminary data.</text>
</comment>
<name>A0A1S1L758_9MYCO</name>
<dbReference type="AlphaFoldDB" id="A0A1S1L758"/>
<feature type="domain" description="ER-bound oxygenase mpaB/mpaB'/Rubber oxygenase catalytic" evidence="1">
    <location>
        <begin position="20"/>
        <end position="234"/>
    </location>
</feature>
<proteinExistence type="predicted"/>
<organism evidence="2 3">
    <name type="scientific">Mycobacteroides franklinii</name>
    <dbReference type="NCBI Taxonomy" id="948102"/>
    <lineage>
        <taxon>Bacteria</taxon>
        <taxon>Bacillati</taxon>
        <taxon>Actinomycetota</taxon>
        <taxon>Actinomycetes</taxon>
        <taxon>Mycobacteriales</taxon>
        <taxon>Mycobacteriaceae</taxon>
        <taxon>Mycobacteroides</taxon>
    </lineage>
</organism>
<dbReference type="EMBL" id="MLIK01000019">
    <property type="protein sequence ID" value="OHU22704.1"/>
    <property type="molecule type" value="Genomic_DNA"/>
</dbReference>
<protein>
    <recommendedName>
        <fullName evidence="1">ER-bound oxygenase mpaB/mpaB'/Rubber oxygenase catalytic domain-containing protein</fullName>
    </recommendedName>
</protein>